<sequence>MTNEIPKEHIRHCMLFEFRKGNSATVATKNICDVYPNALNDRTCQRWFSKFKSGNFDLSDSHRSGRPQILDNDVLKAEIEVNPYKTIKELSNTFGMPWSTIQEHLKHIGKKSKTGVWVPHSLQEQYKIDRFLICNLLLQRHHTESFFDNLITAGEKWITYYKSNRKRQLISSNESPQITEKLDYQLNKVFLSVWWSIHGIVHFEIQKCKPTVNVDLYCEQLDRVNESLIQKYSEIINMKKITLQHDNARQYSGKQTFEKINKLGWEILPYPPHSSDISPSDFHLFPTLQHFLNEKKFKNFYDVKYAISKYLNLKPIDFYRSGIENLQIRWQRVVNNEGDYIID</sequence>
<dbReference type="Pfam" id="PF01359">
    <property type="entry name" value="Transposase_1"/>
    <property type="match status" value="1"/>
</dbReference>
<accession>A0ABM1IWN8</accession>
<dbReference type="GeneID" id="107070702"/>
<keyword evidence="2" id="KW-1185">Reference proteome</keyword>
<dbReference type="InterPro" id="IPR052709">
    <property type="entry name" value="Transposase-MT_Hybrid"/>
</dbReference>
<dbReference type="InterPro" id="IPR001888">
    <property type="entry name" value="Transposase_1"/>
</dbReference>
<dbReference type="Proteomes" id="UP000694924">
    <property type="component" value="Unplaced"/>
</dbReference>
<dbReference type="InterPro" id="IPR041426">
    <property type="entry name" value="Mos1_HTH"/>
</dbReference>
<dbReference type="PANTHER" id="PTHR46060:SF2">
    <property type="entry name" value="HISTONE-LYSINE N-METHYLTRANSFERASE SETMAR"/>
    <property type="match status" value="1"/>
</dbReference>
<dbReference type="InterPro" id="IPR036397">
    <property type="entry name" value="RNaseH_sf"/>
</dbReference>
<dbReference type="Gene3D" id="3.30.420.10">
    <property type="entry name" value="Ribonuclease H-like superfamily/Ribonuclease H"/>
    <property type="match status" value="1"/>
</dbReference>
<dbReference type="Pfam" id="PF17906">
    <property type="entry name" value="HTH_48"/>
    <property type="match status" value="1"/>
</dbReference>
<feature type="domain" description="Mos1 transposase HTH" evidence="1">
    <location>
        <begin position="7"/>
        <end position="55"/>
    </location>
</feature>
<organism evidence="2 3">
    <name type="scientific">Polistes dominula</name>
    <name type="common">European paper wasp</name>
    <name type="synonym">Vespa dominula</name>
    <dbReference type="NCBI Taxonomy" id="743375"/>
    <lineage>
        <taxon>Eukaryota</taxon>
        <taxon>Metazoa</taxon>
        <taxon>Ecdysozoa</taxon>
        <taxon>Arthropoda</taxon>
        <taxon>Hexapoda</taxon>
        <taxon>Insecta</taxon>
        <taxon>Pterygota</taxon>
        <taxon>Neoptera</taxon>
        <taxon>Endopterygota</taxon>
        <taxon>Hymenoptera</taxon>
        <taxon>Apocrita</taxon>
        <taxon>Aculeata</taxon>
        <taxon>Vespoidea</taxon>
        <taxon>Vespidae</taxon>
        <taxon>Polistinae</taxon>
        <taxon>Polistini</taxon>
        <taxon>Polistes</taxon>
    </lineage>
</organism>
<dbReference type="PANTHER" id="PTHR46060">
    <property type="entry name" value="MARINER MOS1 TRANSPOSASE-LIKE PROTEIN"/>
    <property type="match status" value="1"/>
</dbReference>
<reference evidence="3" key="1">
    <citation type="submission" date="2025-08" db="UniProtKB">
        <authorList>
            <consortium name="RefSeq"/>
        </authorList>
    </citation>
    <scope>IDENTIFICATION</scope>
    <source>
        <tissue evidence="3">Whole body</tissue>
    </source>
</reference>
<gene>
    <name evidence="3" type="primary">LOC107070702</name>
</gene>
<dbReference type="Gene3D" id="1.10.10.1450">
    <property type="match status" value="1"/>
</dbReference>
<protein>
    <submittedName>
        <fullName evidence="3">Histone-lysine N-methyltransferase SETMAR-like</fullName>
    </submittedName>
</protein>
<evidence type="ECO:0000259" key="1">
    <source>
        <dbReference type="Pfam" id="PF17906"/>
    </source>
</evidence>
<dbReference type="RefSeq" id="XP_015184625.1">
    <property type="nucleotide sequence ID" value="XM_015329139.1"/>
</dbReference>
<proteinExistence type="predicted"/>
<evidence type="ECO:0000313" key="3">
    <source>
        <dbReference type="RefSeq" id="XP_015184625.1"/>
    </source>
</evidence>
<evidence type="ECO:0000313" key="2">
    <source>
        <dbReference type="Proteomes" id="UP000694924"/>
    </source>
</evidence>
<name>A0ABM1IWN8_POLDO</name>